<name>A0A8J9V538_9NEOP</name>
<gene>
    <name evidence="23" type="ORF">BINO364_LOCUS10960</name>
</gene>
<dbReference type="GO" id="GO:0005886">
    <property type="term" value="C:plasma membrane"/>
    <property type="evidence" value="ECO:0007669"/>
    <property type="project" value="UniProtKB-SubCell"/>
</dbReference>
<dbReference type="GO" id="GO:0006508">
    <property type="term" value="P:proteolysis"/>
    <property type="evidence" value="ECO:0007669"/>
    <property type="project" value="UniProtKB-KW"/>
</dbReference>
<evidence type="ECO:0000256" key="10">
    <source>
        <dbReference type="ARBA" id="ARBA00022833"/>
    </source>
</evidence>
<dbReference type="FunFam" id="1.10.390.10:FF:000013">
    <property type="entry name" value="Aminopeptidase N"/>
    <property type="match status" value="1"/>
</dbReference>
<dbReference type="InterPro" id="IPR045357">
    <property type="entry name" value="Aminopeptidase_N-like_N"/>
</dbReference>
<dbReference type="GO" id="GO:0043171">
    <property type="term" value="P:peptide catabolic process"/>
    <property type="evidence" value="ECO:0007669"/>
    <property type="project" value="TreeGrafter"/>
</dbReference>
<evidence type="ECO:0000256" key="13">
    <source>
        <dbReference type="ARBA" id="ARBA00023180"/>
    </source>
</evidence>
<keyword evidence="6 18" id="KW-0645">Protease</keyword>
<evidence type="ECO:0000256" key="6">
    <source>
        <dbReference type="ARBA" id="ARBA00022670"/>
    </source>
</evidence>
<organism evidence="23 24">
    <name type="scientific">Brenthis ino</name>
    <name type="common">lesser marbled fritillary</name>
    <dbReference type="NCBI Taxonomy" id="405034"/>
    <lineage>
        <taxon>Eukaryota</taxon>
        <taxon>Metazoa</taxon>
        <taxon>Ecdysozoa</taxon>
        <taxon>Arthropoda</taxon>
        <taxon>Hexapoda</taxon>
        <taxon>Insecta</taxon>
        <taxon>Pterygota</taxon>
        <taxon>Neoptera</taxon>
        <taxon>Endopterygota</taxon>
        <taxon>Lepidoptera</taxon>
        <taxon>Glossata</taxon>
        <taxon>Ditrysia</taxon>
        <taxon>Papilionoidea</taxon>
        <taxon>Nymphalidae</taxon>
        <taxon>Heliconiinae</taxon>
        <taxon>Argynnini</taxon>
        <taxon>Brenthis</taxon>
    </lineage>
</organism>
<keyword evidence="8 19" id="KW-0732">Signal</keyword>
<sequence>MGLKMVVTLLFMFVGLIQADPFYYVSNFEMIDYSTNLDDPQYRLLDNVQPLYYNLDLDVYLSESRFNGMVEINVEVRENLTQIVLHQDVVAIDAINVVDSANNPVILQTLRPFETDSYYQILKINFAAPIVAGNYTITIAYRGAINENPINRGFYKGYYYVGNQKREYATTQFQPYFARAAFPCFDEPQFKSRFIISIVRDSQLSPSFSNMAIGQTQVVSEGRVREIFLQTPRVSTYLIAFHVSDFVTTNTSASAEKPFQIISRQGPIINQHTYPADIGKRITDELDKYLEIGYYDMGEGQPMKNDHIALPDFPSGAMENWGMVNYREAYLLYDEDHTNIVDQIFIATIMAHELAHKWFGNLVTCFWWSNLWLNESFASYFEYFAAHFADPSLELDDRFILARVQSALVADASASVTPMNWTDVVDNPSITAHFSTSSYAKGASVLRMLEHFVGGETFRKALVLYLKENLYGIGYPVDMYNAFRKACEEDGSFQLTYPGVDVGEVFDNWVQNRGAPVVNVNVDMSTGVISISQERFQLTGTIPDTIWHIPITWTHGGSPNFTNIKPSFVFSNRSMTIQNTTGHAWVIFNLQYTGLYRVNYDDHNWEMIASQLRRDKNVIHTLNRAQIVHDVLFFLRADKISVARAFDVLSFLKSEHSYYVWDGALSQLDWVRRRLEHLPQVYEEFNAYLLDLLEGAIEELGYEESTSDSASVKQGRMIIMNYACNLGHEGCVQDSLEKWNNFRTNASYLVPKNARRYVYCTGIRNGDASDYEFLFQRYNASENTADMVVMLRTLACTKDENSLRHYLYQSMYNDKIRIHDKTNAFQFALMGNRENLRIVLQFLYNNFREIREWYGGEARLSTCINALATYLTSYEDIVEFQAWVYEQQIPLGSSFNNGVNVINAAMNNIRWGNNIALSLVTAIRSASAIVTSSIILLLVTLVAHLLQ</sequence>
<evidence type="ECO:0000256" key="14">
    <source>
        <dbReference type="ARBA" id="ARBA00023288"/>
    </source>
</evidence>
<dbReference type="Proteomes" id="UP000838878">
    <property type="component" value="Chromosome 5"/>
</dbReference>
<keyword evidence="13" id="KW-0325">Glycoprotein</keyword>
<feature type="chain" id="PRO_5035439938" description="Aminopeptidase" evidence="19">
    <location>
        <begin position="20"/>
        <end position="947"/>
    </location>
</feature>
<feature type="domain" description="Peptidase M1 membrane alanine aminopeptidase" evidence="20">
    <location>
        <begin position="279"/>
        <end position="509"/>
    </location>
</feature>
<evidence type="ECO:0000256" key="8">
    <source>
        <dbReference type="ARBA" id="ARBA00022729"/>
    </source>
</evidence>
<feature type="transmembrane region" description="Helical" evidence="18">
    <location>
        <begin position="926"/>
        <end position="946"/>
    </location>
</feature>
<keyword evidence="18" id="KW-0812">Transmembrane</keyword>
<feature type="active site" description="Proton acceptor" evidence="15">
    <location>
        <position position="353"/>
    </location>
</feature>
<evidence type="ECO:0000313" key="23">
    <source>
        <dbReference type="EMBL" id="CAH0725372.1"/>
    </source>
</evidence>
<dbReference type="EMBL" id="OV170225">
    <property type="protein sequence ID" value="CAH0725372.1"/>
    <property type="molecule type" value="Genomic_DNA"/>
</dbReference>
<dbReference type="GO" id="GO:0005737">
    <property type="term" value="C:cytoplasm"/>
    <property type="evidence" value="ECO:0007669"/>
    <property type="project" value="TreeGrafter"/>
</dbReference>
<evidence type="ECO:0000256" key="7">
    <source>
        <dbReference type="ARBA" id="ARBA00022723"/>
    </source>
</evidence>
<dbReference type="Gene3D" id="2.60.40.1730">
    <property type="entry name" value="tricorn interacting facor f3 domain"/>
    <property type="match status" value="1"/>
</dbReference>
<reference evidence="23" key="1">
    <citation type="submission" date="2021-12" db="EMBL/GenBank/DDBJ databases">
        <authorList>
            <person name="Martin H S."/>
        </authorList>
    </citation>
    <scope>NUCLEOTIDE SEQUENCE</scope>
</reference>
<feature type="binding site" evidence="16">
    <location>
        <position position="352"/>
    </location>
    <ligand>
        <name>Zn(2+)</name>
        <dbReference type="ChEBI" id="CHEBI:29105"/>
        <note>catalytic</note>
    </ligand>
</feature>
<feature type="site" description="Transition state stabilizer" evidence="17">
    <location>
        <position position="439"/>
    </location>
</feature>
<dbReference type="PANTHER" id="PTHR11533:SF301">
    <property type="entry name" value="AMINOPEPTIDASE"/>
    <property type="match status" value="1"/>
</dbReference>
<keyword evidence="5" id="KW-0336">GPI-anchor</keyword>
<dbReference type="InterPro" id="IPR034016">
    <property type="entry name" value="M1_APN-typ"/>
</dbReference>
<dbReference type="PRINTS" id="PR00756">
    <property type="entry name" value="ALADIPTASE"/>
</dbReference>
<feature type="signal peptide" evidence="19">
    <location>
        <begin position="1"/>
        <end position="19"/>
    </location>
</feature>
<keyword evidence="14" id="KW-0449">Lipoprotein</keyword>
<evidence type="ECO:0000256" key="5">
    <source>
        <dbReference type="ARBA" id="ARBA00022622"/>
    </source>
</evidence>
<dbReference type="GO" id="GO:0008270">
    <property type="term" value="F:zinc ion binding"/>
    <property type="evidence" value="ECO:0007669"/>
    <property type="project" value="UniProtKB-UniRule"/>
</dbReference>
<evidence type="ECO:0000256" key="2">
    <source>
        <dbReference type="ARBA" id="ARBA00010136"/>
    </source>
</evidence>
<dbReference type="Pfam" id="PF17900">
    <property type="entry name" value="Peptidase_M1_N"/>
    <property type="match status" value="1"/>
</dbReference>
<comment type="subcellular location">
    <subcellularLocation>
        <location evidence="1">Cell membrane</location>
        <topology evidence="1">Lipid-anchor</topology>
        <topology evidence="1">GPI-anchor</topology>
    </subcellularLocation>
</comment>
<dbReference type="EC" id="3.4.11.-" evidence="18"/>
<evidence type="ECO:0000256" key="1">
    <source>
        <dbReference type="ARBA" id="ARBA00004609"/>
    </source>
</evidence>
<dbReference type="GO" id="GO:0005615">
    <property type="term" value="C:extracellular space"/>
    <property type="evidence" value="ECO:0007669"/>
    <property type="project" value="TreeGrafter"/>
</dbReference>
<keyword evidence="3 18" id="KW-0031">Aminopeptidase</keyword>
<dbReference type="Pfam" id="PF01433">
    <property type="entry name" value="Peptidase_M1"/>
    <property type="match status" value="1"/>
</dbReference>
<dbReference type="InterPro" id="IPR024571">
    <property type="entry name" value="ERAP1-like_C_dom"/>
</dbReference>
<evidence type="ECO:0000256" key="4">
    <source>
        <dbReference type="ARBA" id="ARBA00022475"/>
    </source>
</evidence>
<evidence type="ECO:0000256" key="17">
    <source>
        <dbReference type="PIRSR" id="PIRSR634016-4"/>
    </source>
</evidence>
<feature type="binding site" evidence="16">
    <location>
        <position position="356"/>
    </location>
    <ligand>
        <name>Zn(2+)</name>
        <dbReference type="ChEBI" id="CHEBI:29105"/>
        <note>catalytic</note>
    </ligand>
</feature>
<evidence type="ECO:0000256" key="18">
    <source>
        <dbReference type="RuleBase" id="RU364040"/>
    </source>
</evidence>
<dbReference type="AlphaFoldDB" id="A0A8J9V538"/>
<evidence type="ECO:0000259" key="20">
    <source>
        <dbReference type="Pfam" id="PF01433"/>
    </source>
</evidence>
<comment type="cofactor">
    <cofactor evidence="16 18">
        <name>Zn(2+)</name>
        <dbReference type="ChEBI" id="CHEBI:29105"/>
    </cofactor>
    <text evidence="16 18">Binds 1 zinc ion per subunit.</text>
</comment>
<keyword evidence="10 16" id="KW-0862">Zinc</keyword>
<dbReference type="PANTHER" id="PTHR11533">
    <property type="entry name" value="PROTEASE M1 ZINC METALLOPROTEASE"/>
    <property type="match status" value="1"/>
</dbReference>
<keyword evidence="18" id="KW-1133">Transmembrane helix</keyword>
<dbReference type="FunFam" id="2.60.40.1910:FF:000008">
    <property type="entry name" value="Aminopeptidase"/>
    <property type="match status" value="1"/>
</dbReference>
<dbReference type="SUPFAM" id="SSF63737">
    <property type="entry name" value="Leukotriene A4 hydrolase N-terminal domain"/>
    <property type="match status" value="1"/>
</dbReference>
<evidence type="ECO:0000256" key="16">
    <source>
        <dbReference type="PIRSR" id="PIRSR634016-3"/>
    </source>
</evidence>
<keyword evidence="9 18" id="KW-0378">Hydrolase</keyword>
<dbReference type="CDD" id="cd09601">
    <property type="entry name" value="M1_APN-Q_like"/>
    <property type="match status" value="1"/>
</dbReference>
<dbReference type="InterPro" id="IPR042097">
    <property type="entry name" value="Aminopeptidase_N-like_N_sf"/>
</dbReference>
<keyword evidence="12 18" id="KW-0472">Membrane</keyword>
<evidence type="ECO:0000259" key="21">
    <source>
        <dbReference type="Pfam" id="PF11838"/>
    </source>
</evidence>
<evidence type="ECO:0000256" key="15">
    <source>
        <dbReference type="PIRSR" id="PIRSR634016-1"/>
    </source>
</evidence>
<proteinExistence type="inferred from homology"/>
<keyword evidence="11 18" id="KW-0482">Metalloprotease</keyword>
<feature type="binding site" evidence="16">
    <location>
        <position position="375"/>
    </location>
    <ligand>
        <name>Zn(2+)</name>
        <dbReference type="ChEBI" id="CHEBI:29105"/>
        <note>catalytic</note>
    </ligand>
</feature>
<protein>
    <recommendedName>
        <fullName evidence="18">Aminopeptidase</fullName>
        <ecNumber evidence="18">3.4.11.-</ecNumber>
    </recommendedName>
</protein>
<evidence type="ECO:0000256" key="12">
    <source>
        <dbReference type="ARBA" id="ARBA00023136"/>
    </source>
</evidence>
<dbReference type="OrthoDB" id="10031169at2759"/>
<dbReference type="GO" id="GO:0098552">
    <property type="term" value="C:side of membrane"/>
    <property type="evidence" value="ECO:0007669"/>
    <property type="project" value="UniProtKB-KW"/>
</dbReference>
<accession>A0A8J9V538</accession>
<keyword evidence="24" id="KW-1185">Reference proteome</keyword>
<feature type="domain" description="ERAP1-like C-terminal" evidence="21">
    <location>
        <begin position="585"/>
        <end position="887"/>
    </location>
</feature>
<dbReference type="GO" id="GO:0070006">
    <property type="term" value="F:metalloaminopeptidase activity"/>
    <property type="evidence" value="ECO:0007669"/>
    <property type="project" value="TreeGrafter"/>
</dbReference>
<feature type="domain" description="Aminopeptidase N-like N-terminal" evidence="22">
    <location>
        <begin position="49"/>
        <end position="238"/>
    </location>
</feature>
<evidence type="ECO:0000256" key="3">
    <source>
        <dbReference type="ARBA" id="ARBA00022438"/>
    </source>
</evidence>
<keyword evidence="7 16" id="KW-0479">Metal-binding</keyword>
<evidence type="ECO:0000259" key="22">
    <source>
        <dbReference type="Pfam" id="PF17900"/>
    </source>
</evidence>
<dbReference type="InterPro" id="IPR050344">
    <property type="entry name" value="Peptidase_M1_aminopeptidases"/>
</dbReference>
<dbReference type="Gene3D" id="2.60.40.1910">
    <property type="match status" value="1"/>
</dbReference>
<dbReference type="InterPro" id="IPR027268">
    <property type="entry name" value="Peptidase_M4/M1_CTD_sf"/>
</dbReference>
<dbReference type="InterPro" id="IPR001930">
    <property type="entry name" value="Peptidase_M1"/>
</dbReference>
<comment type="similarity">
    <text evidence="2 18">Belongs to the peptidase M1 family.</text>
</comment>
<dbReference type="SUPFAM" id="SSF55486">
    <property type="entry name" value="Metalloproteases ('zincins'), catalytic domain"/>
    <property type="match status" value="1"/>
</dbReference>
<dbReference type="Gene3D" id="1.25.50.20">
    <property type="match status" value="1"/>
</dbReference>
<dbReference type="InterPro" id="IPR014782">
    <property type="entry name" value="Peptidase_M1_dom"/>
</dbReference>
<dbReference type="Gene3D" id="1.10.390.10">
    <property type="entry name" value="Neutral Protease Domain 2"/>
    <property type="match status" value="1"/>
</dbReference>
<evidence type="ECO:0000256" key="19">
    <source>
        <dbReference type="SAM" id="SignalP"/>
    </source>
</evidence>
<evidence type="ECO:0000256" key="11">
    <source>
        <dbReference type="ARBA" id="ARBA00023049"/>
    </source>
</evidence>
<dbReference type="Pfam" id="PF11838">
    <property type="entry name" value="ERAP1_C"/>
    <property type="match status" value="1"/>
</dbReference>
<evidence type="ECO:0000313" key="24">
    <source>
        <dbReference type="Proteomes" id="UP000838878"/>
    </source>
</evidence>
<keyword evidence="4" id="KW-1003">Cell membrane</keyword>
<feature type="non-terminal residue" evidence="23">
    <location>
        <position position="947"/>
    </location>
</feature>
<dbReference type="GO" id="GO:0042277">
    <property type="term" value="F:peptide binding"/>
    <property type="evidence" value="ECO:0007669"/>
    <property type="project" value="TreeGrafter"/>
</dbReference>
<evidence type="ECO:0000256" key="9">
    <source>
        <dbReference type="ARBA" id="ARBA00022801"/>
    </source>
</evidence>